<dbReference type="InterPro" id="IPR012349">
    <property type="entry name" value="Split_barrel_FMN-bd"/>
</dbReference>
<dbReference type="OrthoDB" id="9795235at2"/>
<evidence type="ECO:0000313" key="3">
    <source>
        <dbReference type="Proteomes" id="UP000290365"/>
    </source>
</evidence>
<dbReference type="Gene3D" id="2.30.110.10">
    <property type="entry name" value="Electron Transport, Fmn-binding Protein, Chain A"/>
    <property type="match status" value="1"/>
</dbReference>
<dbReference type="InterPro" id="IPR038725">
    <property type="entry name" value="YdaG_split_barrel_FMN-bd"/>
</dbReference>
<sequence>MTHHTNSKDDRKLLQEKIKGIRFAMLTTQEADGVLRSRPMVTQDADFTGDLWFFTYTDSPKVNQIEQNRQVNVSYMRSDDMTFVSVSGTAQLVQDRKKIKEYWKSTYKAWFPNGEDDPNLALLKVHVDSAEYWDAPAGKMSGLYAAIKGITGKPQDIGEDVKLDMR</sequence>
<protein>
    <submittedName>
        <fullName evidence="2">General stress protein</fullName>
    </submittedName>
</protein>
<evidence type="ECO:0000259" key="1">
    <source>
        <dbReference type="Pfam" id="PF16242"/>
    </source>
</evidence>
<accession>A0A4P6JNL2</accession>
<keyword evidence="3" id="KW-1185">Reference proteome</keyword>
<dbReference type="SUPFAM" id="SSF50475">
    <property type="entry name" value="FMN-binding split barrel"/>
    <property type="match status" value="1"/>
</dbReference>
<dbReference type="PANTHER" id="PTHR34818">
    <property type="entry name" value="PROTEIN BLI-3"/>
    <property type="match status" value="1"/>
</dbReference>
<evidence type="ECO:0000313" key="2">
    <source>
        <dbReference type="EMBL" id="QBD76700.1"/>
    </source>
</evidence>
<dbReference type="Pfam" id="PF16242">
    <property type="entry name" value="Pyrid_ox_like"/>
    <property type="match status" value="1"/>
</dbReference>
<gene>
    <name evidence="2" type="ORF">EPA93_12075</name>
</gene>
<feature type="domain" description="General stress protein FMN-binding split barrel" evidence="1">
    <location>
        <begin position="10"/>
        <end position="152"/>
    </location>
</feature>
<dbReference type="KEGG" id="kbs:EPA93_12075"/>
<reference evidence="2 3" key="1">
    <citation type="submission" date="2019-01" db="EMBL/GenBank/DDBJ databases">
        <title>Ktedonosporobacter rubrisoli SCAWS-G2.</title>
        <authorList>
            <person name="Huang Y."/>
            <person name="Yan B."/>
        </authorList>
    </citation>
    <scope>NUCLEOTIDE SEQUENCE [LARGE SCALE GENOMIC DNA]</scope>
    <source>
        <strain evidence="2 3">SCAWS-G2</strain>
    </source>
</reference>
<dbReference type="PANTHER" id="PTHR34818:SF1">
    <property type="entry name" value="PROTEIN BLI-3"/>
    <property type="match status" value="1"/>
</dbReference>
<dbReference type="InterPro" id="IPR052917">
    <property type="entry name" value="Stress-Dev_Protein"/>
</dbReference>
<proteinExistence type="predicted"/>
<dbReference type="RefSeq" id="WP_129887731.1">
    <property type="nucleotide sequence ID" value="NZ_CP035758.1"/>
</dbReference>
<dbReference type="EMBL" id="CP035758">
    <property type="protein sequence ID" value="QBD76700.1"/>
    <property type="molecule type" value="Genomic_DNA"/>
</dbReference>
<organism evidence="2 3">
    <name type="scientific">Ktedonosporobacter rubrisoli</name>
    <dbReference type="NCBI Taxonomy" id="2509675"/>
    <lineage>
        <taxon>Bacteria</taxon>
        <taxon>Bacillati</taxon>
        <taxon>Chloroflexota</taxon>
        <taxon>Ktedonobacteria</taxon>
        <taxon>Ktedonobacterales</taxon>
        <taxon>Ktedonosporobacteraceae</taxon>
        <taxon>Ktedonosporobacter</taxon>
    </lineage>
</organism>
<name>A0A4P6JNL2_KTERU</name>
<dbReference type="Proteomes" id="UP000290365">
    <property type="component" value="Chromosome"/>
</dbReference>
<dbReference type="AlphaFoldDB" id="A0A4P6JNL2"/>